<name>A0A7J8EFF0_MOLMO</name>
<dbReference type="Proteomes" id="UP000550707">
    <property type="component" value="Unassembled WGS sequence"/>
</dbReference>
<comment type="caution">
    <text evidence="1">The sequence shown here is derived from an EMBL/GenBank/DDBJ whole genome shotgun (WGS) entry which is preliminary data.</text>
</comment>
<dbReference type="InParanoid" id="A0A7J8EFF0"/>
<accession>A0A7J8EFF0</accession>
<keyword evidence="2" id="KW-1185">Reference proteome</keyword>
<gene>
    <name evidence="1" type="ORF">HJG59_008929</name>
</gene>
<proteinExistence type="predicted"/>
<reference evidence="1 2" key="1">
    <citation type="journal article" date="2020" name="Nature">
        <title>Six reference-quality genomes reveal evolution of bat adaptations.</title>
        <authorList>
            <person name="Jebb D."/>
            <person name="Huang Z."/>
            <person name="Pippel M."/>
            <person name="Hughes G.M."/>
            <person name="Lavrichenko K."/>
            <person name="Devanna P."/>
            <person name="Winkler S."/>
            <person name="Jermiin L.S."/>
            <person name="Skirmuntt E.C."/>
            <person name="Katzourakis A."/>
            <person name="Burkitt-Gray L."/>
            <person name="Ray D.A."/>
            <person name="Sullivan K.A.M."/>
            <person name="Roscito J.G."/>
            <person name="Kirilenko B.M."/>
            <person name="Davalos L.M."/>
            <person name="Corthals A.P."/>
            <person name="Power M.L."/>
            <person name="Jones G."/>
            <person name="Ransome R.D."/>
            <person name="Dechmann D.K.N."/>
            <person name="Locatelli A.G."/>
            <person name="Puechmaille S.J."/>
            <person name="Fedrigo O."/>
            <person name="Jarvis E.D."/>
            <person name="Hiller M."/>
            <person name="Vernes S.C."/>
            <person name="Myers E.W."/>
            <person name="Teeling E.C."/>
        </authorList>
    </citation>
    <scope>NUCLEOTIDE SEQUENCE [LARGE SCALE GENOMIC DNA]</scope>
    <source>
        <strain evidence="1">MMolMol1</strain>
        <tissue evidence="1">Muscle</tissue>
    </source>
</reference>
<evidence type="ECO:0000313" key="1">
    <source>
        <dbReference type="EMBL" id="KAF6433879.1"/>
    </source>
</evidence>
<dbReference type="EMBL" id="JACASF010000014">
    <property type="protein sequence ID" value="KAF6433879.1"/>
    <property type="molecule type" value="Genomic_DNA"/>
</dbReference>
<sequence length="152" mass="17356">MGQRSTTEPHRRAQQTFFKKDQLALAGLAQRLERWPAVLRDWVQFLLRACTSVAVCARPWLGRVGGNHSTCPFHVDVSLSLSLSPPPPLPTLSEQKNGKKCPQVRIKKKKASASPSMHHYLFYYPFWLCVFKLNVTTKRDCIFVSNTNKMDL</sequence>
<dbReference type="AlphaFoldDB" id="A0A7J8EFF0"/>
<organism evidence="1 2">
    <name type="scientific">Molossus molossus</name>
    <name type="common">Pallas' mastiff bat</name>
    <name type="synonym">Vespertilio molossus</name>
    <dbReference type="NCBI Taxonomy" id="27622"/>
    <lineage>
        <taxon>Eukaryota</taxon>
        <taxon>Metazoa</taxon>
        <taxon>Chordata</taxon>
        <taxon>Craniata</taxon>
        <taxon>Vertebrata</taxon>
        <taxon>Euteleostomi</taxon>
        <taxon>Mammalia</taxon>
        <taxon>Eutheria</taxon>
        <taxon>Laurasiatheria</taxon>
        <taxon>Chiroptera</taxon>
        <taxon>Yangochiroptera</taxon>
        <taxon>Molossidae</taxon>
        <taxon>Molossus</taxon>
    </lineage>
</organism>
<protein>
    <submittedName>
        <fullName evidence="1">Uncharacterized protein</fullName>
    </submittedName>
</protein>
<evidence type="ECO:0000313" key="2">
    <source>
        <dbReference type="Proteomes" id="UP000550707"/>
    </source>
</evidence>